<evidence type="ECO:0000313" key="3">
    <source>
        <dbReference type="Proteomes" id="UP000544413"/>
    </source>
</evidence>
<dbReference type="EMBL" id="JAARSH010000005">
    <property type="protein sequence ID" value="MBC1616443.1"/>
    <property type="molecule type" value="Genomic_DNA"/>
</dbReference>
<name>A0A841YMY6_9LIST</name>
<dbReference type="AlphaFoldDB" id="A0A841YMY6"/>
<sequence length="136" mass="15833">MNKKMLLLGILVVISIFGYFIYKVSFSNSDYKWSGHNHEWEAKYEISRNSAKNMYSGTLNWIGDVDKEKTLFIYHIDTFFDGKKVDSSEINSDYHKDLPFAEFHQNVEKDTKIKIIIFGEIGENGFTEELSLSRGE</sequence>
<dbReference type="Pfam" id="PF16302">
    <property type="entry name" value="DUF4944"/>
    <property type="match status" value="1"/>
</dbReference>
<evidence type="ECO:0000313" key="1">
    <source>
        <dbReference type="EMBL" id="MBC1401374.1"/>
    </source>
</evidence>
<dbReference type="Proteomes" id="UP000544413">
    <property type="component" value="Unassembled WGS sequence"/>
</dbReference>
<dbReference type="EMBL" id="JAARPT010000003">
    <property type="protein sequence ID" value="MBC1401374.1"/>
    <property type="molecule type" value="Genomic_DNA"/>
</dbReference>
<protein>
    <submittedName>
        <fullName evidence="1">DUF4944 domain-containing protein</fullName>
    </submittedName>
</protein>
<dbReference type="Proteomes" id="UP000574104">
    <property type="component" value="Unassembled WGS sequence"/>
</dbReference>
<comment type="caution">
    <text evidence="1">The sequence shown here is derived from an EMBL/GenBank/DDBJ whole genome shotgun (WGS) entry which is preliminary data.</text>
</comment>
<evidence type="ECO:0000313" key="4">
    <source>
        <dbReference type="Proteomes" id="UP000574104"/>
    </source>
</evidence>
<gene>
    <name evidence="1" type="ORF">HB836_07145</name>
    <name evidence="2" type="ORF">HB904_09605</name>
</gene>
<proteinExistence type="predicted"/>
<evidence type="ECO:0000313" key="2">
    <source>
        <dbReference type="EMBL" id="MBC1616443.1"/>
    </source>
</evidence>
<dbReference type="RefSeq" id="WP_185405863.1">
    <property type="nucleotide sequence ID" value="NZ_JAARPT010000003.1"/>
</dbReference>
<dbReference type="InterPro" id="IPR032545">
    <property type="entry name" value="DUF4944"/>
</dbReference>
<accession>A0A841YMY6</accession>
<organism evidence="1 3">
    <name type="scientific">Listeria booriae</name>
    <dbReference type="NCBI Taxonomy" id="1552123"/>
    <lineage>
        <taxon>Bacteria</taxon>
        <taxon>Bacillati</taxon>
        <taxon>Bacillota</taxon>
        <taxon>Bacilli</taxon>
        <taxon>Bacillales</taxon>
        <taxon>Listeriaceae</taxon>
        <taxon>Listeria</taxon>
    </lineage>
</organism>
<reference evidence="3 4" key="1">
    <citation type="submission" date="2020-03" db="EMBL/GenBank/DDBJ databases">
        <title>Soil Listeria distribution.</title>
        <authorList>
            <person name="Liao J."/>
            <person name="Wiedmann M."/>
        </authorList>
    </citation>
    <scope>NUCLEOTIDE SEQUENCE [LARGE SCALE GENOMIC DNA]</scope>
    <source>
        <strain evidence="2 4">FSL L7-1299</strain>
        <strain evidence="1 3">FSL L7-1658</strain>
    </source>
</reference>